<dbReference type="GO" id="GO:0000981">
    <property type="term" value="F:DNA-binding transcription factor activity, RNA polymerase II-specific"/>
    <property type="evidence" value="ECO:0000318"/>
    <property type="project" value="GO_Central"/>
</dbReference>
<evidence type="ECO:0000256" key="5">
    <source>
        <dbReference type="ARBA" id="ARBA00023242"/>
    </source>
</evidence>
<feature type="compositionally biased region" description="Polar residues" evidence="6">
    <location>
        <begin position="175"/>
        <end position="197"/>
    </location>
</feature>
<dbReference type="STRING" id="3708.A0A078FNV5"/>
<reference evidence="8 9" key="1">
    <citation type="journal article" date="2014" name="Science">
        <title>Plant genetics. Early allopolyploid evolution in the post-Neolithic Brassica napus oilseed genome.</title>
        <authorList>
            <person name="Chalhoub B."/>
            <person name="Denoeud F."/>
            <person name="Liu S."/>
            <person name="Parkin I.A."/>
            <person name="Tang H."/>
            <person name="Wang X."/>
            <person name="Chiquet J."/>
            <person name="Belcram H."/>
            <person name="Tong C."/>
            <person name="Samans B."/>
            <person name="Correa M."/>
            <person name="Da Silva C."/>
            <person name="Just J."/>
            <person name="Falentin C."/>
            <person name="Koh C.S."/>
            <person name="Le Clainche I."/>
            <person name="Bernard M."/>
            <person name="Bento P."/>
            <person name="Noel B."/>
            <person name="Labadie K."/>
            <person name="Alberti A."/>
            <person name="Charles M."/>
            <person name="Arnaud D."/>
            <person name="Guo H."/>
            <person name="Daviaud C."/>
            <person name="Alamery S."/>
            <person name="Jabbari K."/>
            <person name="Zhao M."/>
            <person name="Edger P.P."/>
            <person name="Chelaifa H."/>
            <person name="Tack D."/>
            <person name="Lassalle G."/>
            <person name="Mestiri I."/>
            <person name="Schnel N."/>
            <person name="Le Paslier M.C."/>
            <person name="Fan G."/>
            <person name="Renault V."/>
            <person name="Bayer P.E."/>
            <person name="Golicz A.A."/>
            <person name="Manoli S."/>
            <person name="Lee T.H."/>
            <person name="Thi V.H."/>
            <person name="Chalabi S."/>
            <person name="Hu Q."/>
            <person name="Fan C."/>
            <person name="Tollenaere R."/>
            <person name="Lu Y."/>
            <person name="Battail C."/>
            <person name="Shen J."/>
            <person name="Sidebottom C.H."/>
            <person name="Wang X."/>
            <person name="Canaguier A."/>
            <person name="Chauveau A."/>
            <person name="Berard A."/>
            <person name="Deniot G."/>
            <person name="Guan M."/>
            <person name="Liu Z."/>
            <person name="Sun F."/>
            <person name="Lim Y.P."/>
            <person name="Lyons E."/>
            <person name="Town C.D."/>
            <person name="Bancroft I."/>
            <person name="Wang X."/>
            <person name="Meng J."/>
            <person name="Ma J."/>
            <person name="Pires J.C."/>
            <person name="King G.J."/>
            <person name="Brunel D."/>
            <person name="Delourme R."/>
            <person name="Renard M."/>
            <person name="Aury J.M."/>
            <person name="Adams K.L."/>
            <person name="Batley J."/>
            <person name="Snowdon R.J."/>
            <person name="Tost J."/>
            <person name="Edwards D."/>
            <person name="Zhou Y."/>
            <person name="Hua W."/>
            <person name="Sharpe A.G."/>
            <person name="Paterson A.H."/>
            <person name="Guan C."/>
            <person name="Wincker P."/>
        </authorList>
    </citation>
    <scope>NUCLEOTIDE SEQUENCE [LARGE SCALE GENOMIC DNA]</scope>
    <source>
        <strain evidence="9">cv. Darmor-bzh</strain>
    </source>
</reference>
<keyword evidence="4" id="KW-0804">Transcription</keyword>
<dbReference type="GO" id="GO:0006357">
    <property type="term" value="P:regulation of transcription by RNA polymerase II"/>
    <property type="evidence" value="ECO:0000318"/>
    <property type="project" value="GO_Central"/>
</dbReference>
<dbReference type="Gramene" id="CDY14537">
    <property type="protein sequence ID" value="CDY14537"/>
    <property type="gene ID" value="GSBRNA2T00079260001"/>
</dbReference>
<dbReference type="GO" id="GO:0046983">
    <property type="term" value="F:protein dimerization activity"/>
    <property type="evidence" value="ECO:0007669"/>
    <property type="project" value="InterPro"/>
</dbReference>
<dbReference type="Gene3D" id="4.10.280.10">
    <property type="entry name" value="Helix-loop-helix DNA-binding domain"/>
    <property type="match status" value="1"/>
</dbReference>
<name>A0A078FNV5_BRANA</name>
<dbReference type="PaxDb" id="3708-A0A078FNV5"/>
<sequence length="373" mass="42415">MVPLLRQTGNGKSSEGQFIPQASQMNFNTVFQSLTELFPQIDARILRTVAREHPTDADEAAAVVISEVVPLFPQEWEDHVRKRILHHLPLCKVEPETQRDDDALSQWLHPSHLPQSYLALLNDEEEEEEKATPDLKPLLDYAVKKVVLPSRDAATGARREVRTIYSASNKTASSVVKPSIRVQSQTNNEQLSGSSNKVPVAGRSSRKAAHPWSNYSEKLRSWKKRSSDFSQLHGQCKYVPSWQSNQRKCKSYTTERERKQRIDDNIKALAKLLPHEVKEDSSEVILNEIVDHVKLLQLEMKELSLNRLGGEPISHPMTFIEGFGHYIHHEEMMTKPLEEMMEDLLANDPDAVARLLESKGLYLMPLSSVQDLC</sequence>
<dbReference type="Proteomes" id="UP000028999">
    <property type="component" value="Unassembled WGS sequence"/>
</dbReference>
<dbReference type="PANTHER" id="PTHR48459:SF1">
    <property type="entry name" value="CUE DOMAIN-CONTAINING PROTEIN"/>
    <property type="match status" value="1"/>
</dbReference>
<keyword evidence="5" id="KW-0539">Nucleus</keyword>
<evidence type="ECO:0000256" key="4">
    <source>
        <dbReference type="ARBA" id="ARBA00023163"/>
    </source>
</evidence>
<dbReference type="PROSITE" id="PS50888">
    <property type="entry name" value="BHLH"/>
    <property type="match status" value="1"/>
</dbReference>
<dbReference type="InterPro" id="IPR045239">
    <property type="entry name" value="bHLH95_bHLH"/>
</dbReference>
<dbReference type="InterPro" id="IPR036638">
    <property type="entry name" value="HLH_DNA-bd_sf"/>
</dbReference>
<evidence type="ECO:0000259" key="7">
    <source>
        <dbReference type="PROSITE" id="PS50888"/>
    </source>
</evidence>
<protein>
    <submittedName>
        <fullName evidence="8">BnaC03g49220D protein</fullName>
    </submittedName>
</protein>
<feature type="region of interest" description="Disordered" evidence="6">
    <location>
        <begin position="175"/>
        <end position="212"/>
    </location>
</feature>
<dbReference type="SUPFAM" id="SSF47459">
    <property type="entry name" value="HLH, helix-loop-helix DNA-binding domain"/>
    <property type="match status" value="1"/>
</dbReference>
<dbReference type="PANTHER" id="PTHR48459">
    <property type="entry name" value="CUE DOMAIN-CONTAINING PROTEIN"/>
    <property type="match status" value="1"/>
</dbReference>
<organism evidence="8 9">
    <name type="scientific">Brassica napus</name>
    <name type="common">Rape</name>
    <dbReference type="NCBI Taxonomy" id="3708"/>
    <lineage>
        <taxon>Eukaryota</taxon>
        <taxon>Viridiplantae</taxon>
        <taxon>Streptophyta</taxon>
        <taxon>Embryophyta</taxon>
        <taxon>Tracheophyta</taxon>
        <taxon>Spermatophyta</taxon>
        <taxon>Magnoliopsida</taxon>
        <taxon>eudicotyledons</taxon>
        <taxon>Gunneridae</taxon>
        <taxon>Pentapetalae</taxon>
        <taxon>rosids</taxon>
        <taxon>malvids</taxon>
        <taxon>Brassicales</taxon>
        <taxon>Brassicaceae</taxon>
        <taxon>Brassiceae</taxon>
        <taxon>Brassica</taxon>
    </lineage>
</organism>
<keyword evidence="9" id="KW-1185">Reference proteome</keyword>
<gene>
    <name evidence="8" type="primary">BnaC03g49220D</name>
    <name evidence="8" type="ORF">GSBRNA2T00079260001</name>
</gene>
<evidence type="ECO:0000256" key="1">
    <source>
        <dbReference type="ARBA" id="ARBA00004123"/>
    </source>
</evidence>
<accession>A0A078FNV5</accession>
<dbReference type="EMBL" id="LK032044">
    <property type="protein sequence ID" value="CDY14537.1"/>
    <property type="molecule type" value="Genomic_DNA"/>
</dbReference>
<evidence type="ECO:0000313" key="8">
    <source>
        <dbReference type="EMBL" id="CDY14537.1"/>
    </source>
</evidence>
<evidence type="ECO:0000313" key="9">
    <source>
        <dbReference type="Proteomes" id="UP000028999"/>
    </source>
</evidence>
<dbReference type="OMA" id="CYTNERE"/>
<dbReference type="AlphaFoldDB" id="A0A078FNV5"/>
<dbReference type="InterPro" id="IPR011598">
    <property type="entry name" value="bHLH_dom"/>
</dbReference>
<comment type="subcellular location">
    <subcellularLocation>
        <location evidence="1">Nucleus</location>
    </subcellularLocation>
</comment>
<dbReference type="CDD" id="cd11393">
    <property type="entry name" value="bHLH_AtbHLH_like"/>
    <property type="match status" value="1"/>
</dbReference>
<dbReference type="SMR" id="A0A078FNV5"/>
<keyword evidence="3" id="KW-0238">DNA-binding</keyword>
<proteinExistence type="predicted"/>
<evidence type="ECO:0000256" key="3">
    <source>
        <dbReference type="ARBA" id="ARBA00023125"/>
    </source>
</evidence>
<keyword evidence="2" id="KW-0805">Transcription regulation</keyword>
<feature type="domain" description="BHLH" evidence="7">
    <location>
        <begin position="246"/>
        <end position="296"/>
    </location>
</feature>
<dbReference type="GO" id="GO:0000978">
    <property type="term" value="F:RNA polymerase II cis-regulatory region sequence-specific DNA binding"/>
    <property type="evidence" value="ECO:0000318"/>
    <property type="project" value="GO_Central"/>
</dbReference>
<dbReference type="GO" id="GO:0005634">
    <property type="term" value="C:nucleus"/>
    <property type="evidence" value="ECO:0000318"/>
    <property type="project" value="GO_Central"/>
</dbReference>
<evidence type="ECO:0000256" key="2">
    <source>
        <dbReference type="ARBA" id="ARBA00023015"/>
    </source>
</evidence>
<evidence type="ECO:0000256" key="6">
    <source>
        <dbReference type="SAM" id="MobiDB-lite"/>
    </source>
</evidence>